<reference evidence="5" key="1">
    <citation type="submission" date="2021-02" db="EMBL/GenBank/DDBJ databases">
        <title>Strain Y2R2, a novel species of the genus Halomonas.</title>
        <authorList>
            <person name="Huang H."/>
        </authorList>
    </citation>
    <scope>NUCLEOTIDE SEQUENCE</scope>
    <source>
        <strain evidence="5">Y2R2</strain>
    </source>
</reference>
<dbReference type="InterPro" id="IPR046335">
    <property type="entry name" value="LacI/GalR-like_sensor"/>
</dbReference>
<dbReference type="RefSeq" id="WP_149283063.1">
    <property type="nucleotide sequence ID" value="NZ_CP038437.2"/>
</dbReference>
<dbReference type="PANTHER" id="PTHR30146:SF120">
    <property type="entry name" value="ALANINE RACEMASE"/>
    <property type="match status" value="1"/>
</dbReference>
<dbReference type="SUPFAM" id="SSF53822">
    <property type="entry name" value="Periplasmic binding protein-like I"/>
    <property type="match status" value="1"/>
</dbReference>
<dbReference type="GO" id="GO:0003700">
    <property type="term" value="F:DNA-binding transcription factor activity"/>
    <property type="evidence" value="ECO:0007669"/>
    <property type="project" value="TreeGrafter"/>
</dbReference>
<dbReference type="InterPro" id="IPR010982">
    <property type="entry name" value="Lambda_DNA-bd_dom_sf"/>
</dbReference>
<keyword evidence="1" id="KW-0805">Transcription regulation</keyword>
<evidence type="ECO:0000256" key="1">
    <source>
        <dbReference type="ARBA" id="ARBA00023015"/>
    </source>
</evidence>
<dbReference type="SUPFAM" id="SSF47413">
    <property type="entry name" value="lambda repressor-like DNA-binding domains"/>
    <property type="match status" value="1"/>
</dbReference>
<accession>A0A5C1NFL1</accession>
<evidence type="ECO:0000313" key="5">
    <source>
        <dbReference type="EMBL" id="QEM80469.1"/>
    </source>
</evidence>
<dbReference type="EMBL" id="CP038437">
    <property type="protein sequence ID" value="QEM80469.1"/>
    <property type="molecule type" value="Genomic_DNA"/>
</dbReference>
<keyword evidence="2 5" id="KW-0238">DNA-binding</keyword>
<dbReference type="PROSITE" id="PS00356">
    <property type="entry name" value="HTH_LACI_1"/>
    <property type="match status" value="1"/>
</dbReference>
<name>A0A5C1NFL1_9GAMM</name>
<dbReference type="SMART" id="SM00354">
    <property type="entry name" value="HTH_LACI"/>
    <property type="match status" value="1"/>
</dbReference>
<dbReference type="Pfam" id="PF00356">
    <property type="entry name" value="LacI"/>
    <property type="match status" value="1"/>
</dbReference>
<organism evidence="5 6">
    <name type="scientific">Halomonas binhaiensis</name>
    <dbReference type="NCBI Taxonomy" id="2562282"/>
    <lineage>
        <taxon>Bacteria</taxon>
        <taxon>Pseudomonadati</taxon>
        <taxon>Pseudomonadota</taxon>
        <taxon>Gammaproteobacteria</taxon>
        <taxon>Oceanospirillales</taxon>
        <taxon>Halomonadaceae</taxon>
        <taxon>Halomonas</taxon>
    </lineage>
</organism>
<dbReference type="OrthoDB" id="5681588at2"/>
<dbReference type="Pfam" id="PF13377">
    <property type="entry name" value="Peripla_BP_3"/>
    <property type="match status" value="1"/>
</dbReference>
<dbReference type="PANTHER" id="PTHR30146">
    <property type="entry name" value="LACI-RELATED TRANSCRIPTIONAL REPRESSOR"/>
    <property type="match status" value="1"/>
</dbReference>
<dbReference type="GO" id="GO:0000976">
    <property type="term" value="F:transcription cis-regulatory region binding"/>
    <property type="evidence" value="ECO:0007669"/>
    <property type="project" value="TreeGrafter"/>
</dbReference>
<gene>
    <name evidence="5" type="ORF">E4T21_02025</name>
</gene>
<sequence length="323" mass="35454">MTRDSRKSSTIHEIARRAGVSIASVSRALNGKPGIGEALRERILKISRELEYRPSAAARALISGKAAVVGISLGRQEIELRPYYILLYQHLTLALHQHGRVPMFFAHDQFETLSEQAGSAILLGESPDDTRARILTEKSIPWVRVGSAGEGFSLAPDDRYGIELATRYLIDKGRRRLVFLGSELELPYCRHRLAGYQQVMQDAGLAERSISLPFTIESALDAYRELARHLKRYGLDFDGLVCETDELALGAVAALEDHGIVVPDQVAVTGFDDLPALAGSLTTVRQDIALLAREAVALLVEALAGEPPRHMMIPVELVPRETG</sequence>
<evidence type="ECO:0000259" key="4">
    <source>
        <dbReference type="PROSITE" id="PS50932"/>
    </source>
</evidence>
<dbReference type="InterPro" id="IPR028082">
    <property type="entry name" value="Peripla_BP_I"/>
</dbReference>
<feature type="domain" description="HTH lacI-type" evidence="4">
    <location>
        <begin position="9"/>
        <end position="63"/>
    </location>
</feature>
<dbReference type="CDD" id="cd01392">
    <property type="entry name" value="HTH_LacI"/>
    <property type="match status" value="1"/>
</dbReference>
<dbReference type="PROSITE" id="PS50932">
    <property type="entry name" value="HTH_LACI_2"/>
    <property type="match status" value="1"/>
</dbReference>
<dbReference type="Gene3D" id="3.40.50.2300">
    <property type="match status" value="2"/>
</dbReference>
<dbReference type="KEGG" id="hbh:E4T21_02025"/>
<keyword evidence="6" id="KW-1185">Reference proteome</keyword>
<dbReference type="InterPro" id="IPR000843">
    <property type="entry name" value="HTH_LacI"/>
</dbReference>
<dbReference type="Gene3D" id="1.10.260.40">
    <property type="entry name" value="lambda repressor-like DNA-binding domains"/>
    <property type="match status" value="1"/>
</dbReference>
<evidence type="ECO:0000256" key="3">
    <source>
        <dbReference type="ARBA" id="ARBA00023163"/>
    </source>
</evidence>
<dbReference type="AlphaFoldDB" id="A0A5C1NFL1"/>
<evidence type="ECO:0000313" key="6">
    <source>
        <dbReference type="Proteomes" id="UP000324285"/>
    </source>
</evidence>
<dbReference type="Proteomes" id="UP000324285">
    <property type="component" value="Chromosome"/>
</dbReference>
<proteinExistence type="predicted"/>
<evidence type="ECO:0000256" key="2">
    <source>
        <dbReference type="ARBA" id="ARBA00023125"/>
    </source>
</evidence>
<protein>
    <submittedName>
        <fullName evidence="5">LacI family DNA-binding transcriptional regulator</fullName>
    </submittedName>
</protein>
<keyword evidence="3" id="KW-0804">Transcription</keyword>